<name>A0A9X3F8K9_9BACT</name>
<dbReference type="PANTHER" id="PTHR30308">
    <property type="entry name" value="TMRNA-BINDING COMPONENT OF TRANS-TRANSLATION TAGGING COMPLEX"/>
    <property type="match status" value="1"/>
</dbReference>
<dbReference type="GO" id="GO:0003723">
    <property type="term" value="F:RNA binding"/>
    <property type="evidence" value="ECO:0007669"/>
    <property type="project" value="UniProtKB-UniRule"/>
</dbReference>
<dbReference type="PROSITE" id="PS01317">
    <property type="entry name" value="SSRP"/>
    <property type="match status" value="1"/>
</dbReference>
<evidence type="ECO:0000256" key="3">
    <source>
        <dbReference type="HAMAP-Rule" id="MF_00023"/>
    </source>
</evidence>
<dbReference type="InterPro" id="IPR023620">
    <property type="entry name" value="SmpB"/>
</dbReference>
<keyword evidence="5" id="KW-1185">Reference proteome</keyword>
<evidence type="ECO:0000256" key="1">
    <source>
        <dbReference type="ARBA" id="ARBA00022490"/>
    </source>
</evidence>
<dbReference type="GO" id="GO:0070929">
    <property type="term" value="P:trans-translation"/>
    <property type="evidence" value="ECO:0007669"/>
    <property type="project" value="UniProtKB-UniRule"/>
</dbReference>
<sequence>MAHKTQQNISIKNRKATFEFELIERFVAGMQLVGTEIKSIRNGKVNLTDSYCQIINGQMYVINLHIAEYELGTCNNHMAKRDRKLLLNKKEILKLDKKVRESGLTIICTKLFVNDKGLAKLEIALARGKKTYDKRESLKSKDAKRDMDRMMKY</sequence>
<gene>
    <name evidence="3 4" type="primary">smpB</name>
    <name evidence="4" type="ORF">OU798_19315</name>
</gene>
<keyword evidence="1 3" id="KW-0963">Cytoplasm</keyword>
<protein>
    <recommendedName>
        <fullName evidence="3">SsrA-binding protein</fullName>
    </recommendedName>
    <alternativeName>
        <fullName evidence="3">Small protein B</fullName>
    </alternativeName>
</protein>
<dbReference type="HAMAP" id="MF_00023">
    <property type="entry name" value="SmpB"/>
    <property type="match status" value="1"/>
</dbReference>
<proteinExistence type="inferred from homology"/>
<accession>A0A9X3F8K9</accession>
<comment type="function">
    <text evidence="3">Required for rescue of stalled ribosomes mediated by trans-translation. Binds to transfer-messenger RNA (tmRNA), required for stable association of tmRNA with ribosomes. tmRNA and SmpB together mimic tRNA shape, replacing the anticodon stem-loop with SmpB. tmRNA is encoded by the ssrA gene; the 2 termini fold to resemble tRNA(Ala) and it encodes a 'tag peptide', a short internal open reading frame. During trans-translation Ala-aminoacylated tmRNA acts like a tRNA, entering the A-site of stalled ribosomes, displacing the stalled mRNA. The ribosome then switches to translate the ORF on the tmRNA; the nascent peptide is terminated with the 'tag peptide' encoded by the tmRNA and targeted for degradation. The ribosome is freed to recommence translation, which seems to be the essential function of trans-translation.</text>
</comment>
<evidence type="ECO:0000313" key="4">
    <source>
        <dbReference type="EMBL" id="MCY1722508.1"/>
    </source>
</evidence>
<dbReference type="EMBL" id="JAPOHD010000059">
    <property type="protein sequence ID" value="MCY1722508.1"/>
    <property type="molecule type" value="Genomic_DNA"/>
</dbReference>
<comment type="caution">
    <text evidence="4">The sequence shown here is derived from an EMBL/GenBank/DDBJ whole genome shotgun (WGS) entry which is preliminary data.</text>
</comment>
<keyword evidence="2 3" id="KW-0694">RNA-binding</keyword>
<dbReference type="NCBIfam" id="NF003843">
    <property type="entry name" value="PRK05422.1"/>
    <property type="match status" value="1"/>
</dbReference>
<organism evidence="4 5">
    <name type="scientific">Draconibacterium aestuarii</name>
    <dbReference type="NCBI Taxonomy" id="2998507"/>
    <lineage>
        <taxon>Bacteria</taxon>
        <taxon>Pseudomonadati</taxon>
        <taxon>Bacteroidota</taxon>
        <taxon>Bacteroidia</taxon>
        <taxon>Marinilabiliales</taxon>
        <taxon>Prolixibacteraceae</taxon>
        <taxon>Draconibacterium</taxon>
    </lineage>
</organism>
<dbReference type="Proteomes" id="UP001145087">
    <property type="component" value="Unassembled WGS sequence"/>
</dbReference>
<dbReference type="SUPFAM" id="SSF74982">
    <property type="entry name" value="Small protein B (SmpB)"/>
    <property type="match status" value="1"/>
</dbReference>
<dbReference type="GO" id="GO:0005829">
    <property type="term" value="C:cytosol"/>
    <property type="evidence" value="ECO:0007669"/>
    <property type="project" value="TreeGrafter"/>
</dbReference>
<dbReference type="Pfam" id="PF01668">
    <property type="entry name" value="SmpB"/>
    <property type="match status" value="1"/>
</dbReference>
<dbReference type="InterPro" id="IPR000037">
    <property type="entry name" value="SsrA-bd_prot"/>
</dbReference>
<dbReference type="Gene3D" id="2.40.280.10">
    <property type="match status" value="1"/>
</dbReference>
<comment type="similarity">
    <text evidence="3">Belongs to the SmpB family.</text>
</comment>
<dbReference type="GO" id="GO:0070930">
    <property type="term" value="P:trans-translation-dependent protein tagging"/>
    <property type="evidence" value="ECO:0007669"/>
    <property type="project" value="TreeGrafter"/>
</dbReference>
<dbReference type="NCBIfam" id="TIGR00086">
    <property type="entry name" value="smpB"/>
    <property type="match status" value="1"/>
</dbReference>
<dbReference type="InterPro" id="IPR020081">
    <property type="entry name" value="SsrA-bd_prot_CS"/>
</dbReference>
<dbReference type="PANTHER" id="PTHR30308:SF2">
    <property type="entry name" value="SSRA-BINDING PROTEIN"/>
    <property type="match status" value="1"/>
</dbReference>
<dbReference type="AlphaFoldDB" id="A0A9X3F8K9"/>
<evidence type="ECO:0000313" key="5">
    <source>
        <dbReference type="Proteomes" id="UP001145087"/>
    </source>
</evidence>
<comment type="subcellular location">
    <subcellularLocation>
        <location evidence="3">Cytoplasm</location>
    </subcellularLocation>
    <text evidence="3">The tmRNA-SmpB complex associates with stalled 70S ribosomes.</text>
</comment>
<evidence type="ECO:0000256" key="2">
    <source>
        <dbReference type="ARBA" id="ARBA00022884"/>
    </source>
</evidence>
<reference evidence="4" key="1">
    <citation type="submission" date="2022-11" db="EMBL/GenBank/DDBJ databases">
        <title>Marilongibacter aestuarii gen. nov., sp. nov., isolated from tidal flat sediment.</title>
        <authorList>
            <person name="Jiayan W."/>
        </authorList>
    </citation>
    <scope>NUCLEOTIDE SEQUENCE</scope>
    <source>
        <strain evidence="4">Z1-6</strain>
    </source>
</reference>
<dbReference type="RefSeq" id="WP_343334834.1">
    <property type="nucleotide sequence ID" value="NZ_JAPOHD010000059.1"/>
</dbReference>